<keyword evidence="2" id="KW-0964">Secreted</keyword>
<name>A0ABQ8JLA4_DERPT</name>
<dbReference type="PROSITE" id="PS51162">
    <property type="entry name" value="THYROGLOBULIN_1_2"/>
    <property type="match status" value="2"/>
</dbReference>
<evidence type="ECO:0000256" key="5">
    <source>
        <dbReference type="ARBA" id="ARBA00023157"/>
    </source>
</evidence>
<dbReference type="SUPFAM" id="SSF47473">
    <property type="entry name" value="EF-hand"/>
    <property type="match status" value="1"/>
</dbReference>
<feature type="compositionally biased region" description="Basic and acidic residues" evidence="7">
    <location>
        <begin position="374"/>
        <end position="388"/>
    </location>
</feature>
<evidence type="ECO:0000313" key="11">
    <source>
        <dbReference type="Proteomes" id="UP000887458"/>
    </source>
</evidence>
<keyword evidence="3" id="KW-0677">Repeat</keyword>
<dbReference type="InterPro" id="IPR011992">
    <property type="entry name" value="EF-hand-dom_pair"/>
</dbReference>
<dbReference type="EMBL" id="NJHN03000032">
    <property type="protein sequence ID" value="KAH9423398.1"/>
    <property type="molecule type" value="Genomic_DNA"/>
</dbReference>
<dbReference type="PANTHER" id="PTHR12352">
    <property type="entry name" value="SECRETED MODULAR CALCIUM-BINDING PROTEIN"/>
    <property type="match status" value="1"/>
</dbReference>
<evidence type="ECO:0000256" key="8">
    <source>
        <dbReference type="SAM" id="Phobius"/>
    </source>
</evidence>
<dbReference type="InterPro" id="IPR051950">
    <property type="entry name" value="Dev_reg/Prot_inhib"/>
</dbReference>
<dbReference type="SUPFAM" id="SSF57610">
    <property type="entry name" value="Thyroglobulin type-1 domain"/>
    <property type="match status" value="2"/>
</dbReference>
<dbReference type="PROSITE" id="PS00018">
    <property type="entry name" value="EF_HAND_1"/>
    <property type="match status" value="3"/>
</dbReference>
<evidence type="ECO:0000256" key="6">
    <source>
        <dbReference type="PROSITE-ProRule" id="PRU00500"/>
    </source>
</evidence>
<keyword evidence="8" id="KW-0812">Transmembrane</keyword>
<sequence>MKKIHHNHHHRIWSFILYLSLLLATHFLQLSSTANPGQTTNCWTQRANLSQNDFVLECTDDGHFKSVQCDNKTGYCFCVDPNTGRPNTLTTTKNRHLDCNHIIEQRQQQQQKQQQHYHQQQQQSSSYNSRRQQLFSNPLKDPSTSFQPIAAAQSQLIPNKQKRGRSKRCLTGQRISYIDQIVSKIQKQQHQQQQQRQNVARIPLGIYRPRPTRLPSLTSSASASLSNSNEFNPIIRKFNDFDHNKDHSLSQMELKLMIDELTQLETNHHQHQSQLQSCADSMFDFCDHNHDQNITRIEFIHCLNLRNTQILNEDYLQRRRQQRRGGGGGGNDNLSSKNQNAMSTSSIAYDGQGSSIRLLMEMNSAQSNQTGSDRSGKESRKESRKDCQLIRSNSIESARVNPNGLVFIPECTADGYYVRVQCHHMHCWCVSRVTGHTIKALNKNSSENLEACDLMRKGCDQRRRMKFHKQFRQRISSHGFTCDSIFNQIDNGYDQKNELNIDENEFKSFIRLWSTKLSINSRLKKCLRTEIHYCDQNDDGRLSKNEWIQCCNDNITVTNILLSSSSSSSSSLSTDRSSNYHQFNAGRRDSGLYPGSNFFSTEFAKAYNQKKNRPRFGQNPLKILNSE</sequence>
<dbReference type="Gene3D" id="4.10.800.10">
    <property type="entry name" value="Thyroglobulin type-1"/>
    <property type="match status" value="2"/>
</dbReference>
<evidence type="ECO:0000256" key="1">
    <source>
        <dbReference type="ARBA" id="ARBA00004613"/>
    </source>
</evidence>
<proteinExistence type="predicted"/>
<keyword evidence="11" id="KW-1185">Reference proteome</keyword>
<dbReference type="InterPro" id="IPR000716">
    <property type="entry name" value="Thyroglobulin_1"/>
</dbReference>
<evidence type="ECO:0000256" key="4">
    <source>
        <dbReference type="ARBA" id="ARBA00022837"/>
    </source>
</evidence>
<evidence type="ECO:0000259" key="9">
    <source>
        <dbReference type="PROSITE" id="PS51162"/>
    </source>
</evidence>
<dbReference type="InterPro" id="IPR057020">
    <property type="entry name" value="EF-hand_FSTL1"/>
</dbReference>
<evidence type="ECO:0000256" key="7">
    <source>
        <dbReference type="SAM" id="MobiDB-lite"/>
    </source>
</evidence>
<keyword evidence="8" id="KW-1133">Transmembrane helix</keyword>
<organism evidence="10 11">
    <name type="scientific">Dermatophagoides pteronyssinus</name>
    <name type="common">European house dust mite</name>
    <dbReference type="NCBI Taxonomy" id="6956"/>
    <lineage>
        <taxon>Eukaryota</taxon>
        <taxon>Metazoa</taxon>
        <taxon>Ecdysozoa</taxon>
        <taxon>Arthropoda</taxon>
        <taxon>Chelicerata</taxon>
        <taxon>Arachnida</taxon>
        <taxon>Acari</taxon>
        <taxon>Acariformes</taxon>
        <taxon>Sarcoptiformes</taxon>
        <taxon>Astigmata</taxon>
        <taxon>Psoroptidia</taxon>
        <taxon>Analgoidea</taxon>
        <taxon>Pyroglyphidae</taxon>
        <taxon>Dermatophagoidinae</taxon>
        <taxon>Dermatophagoides</taxon>
    </lineage>
</organism>
<feature type="transmembrane region" description="Helical" evidence="8">
    <location>
        <begin position="12"/>
        <end position="30"/>
    </location>
</feature>
<dbReference type="Gene3D" id="1.10.238.10">
    <property type="entry name" value="EF-hand"/>
    <property type="match status" value="2"/>
</dbReference>
<reference evidence="10 11" key="1">
    <citation type="journal article" date="2018" name="J. Allergy Clin. Immunol.">
        <title>High-quality assembly of Dermatophagoides pteronyssinus genome and transcriptome reveals a wide range of novel allergens.</title>
        <authorList>
            <person name="Liu X.Y."/>
            <person name="Yang K.Y."/>
            <person name="Wang M.Q."/>
            <person name="Kwok J.S."/>
            <person name="Zeng X."/>
            <person name="Yang Z."/>
            <person name="Xiao X.J."/>
            <person name="Lau C.P."/>
            <person name="Li Y."/>
            <person name="Huang Z.M."/>
            <person name="Ba J.G."/>
            <person name="Yim A.K."/>
            <person name="Ouyang C.Y."/>
            <person name="Ngai S.M."/>
            <person name="Chan T.F."/>
            <person name="Leung E.L."/>
            <person name="Liu L."/>
            <person name="Liu Z.G."/>
            <person name="Tsui S.K."/>
        </authorList>
    </citation>
    <scope>NUCLEOTIDE SEQUENCE [LARGE SCALE GENOMIC DNA]</scope>
    <source>
        <strain evidence="10">Derp</strain>
    </source>
</reference>
<dbReference type="Proteomes" id="UP000887458">
    <property type="component" value="Unassembled WGS sequence"/>
</dbReference>
<reference evidence="10 11" key="2">
    <citation type="journal article" date="2022" name="Mol. Biol. Evol.">
        <title>Comparative Genomics Reveals Insights into the Divergent Evolution of Astigmatic Mites and Household Pest Adaptations.</title>
        <authorList>
            <person name="Xiong Q."/>
            <person name="Wan A.T."/>
            <person name="Liu X."/>
            <person name="Fung C.S."/>
            <person name="Xiao X."/>
            <person name="Malainual N."/>
            <person name="Hou J."/>
            <person name="Wang L."/>
            <person name="Wang M."/>
            <person name="Yang K.Y."/>
            <person name="Cui Y."/>
            <person name="Leung E.L."/>
            <person name="Nong W."/>
            <person name="Shin S.K."/>
            <person name="Au S.W."/>
            <person name="Jeong K.Y."/>
            <person name="Chew F.T."/>
            <person name="Hui J.H."/>
            <person name="Leung T.F."/>
            <person name="Tungtrongchitr A."/>
            <person name="Zhong N."/>
            <person name="Liu Z."/>
            <person name="Tsui S.K."/>
        </authorList>
    </citation>
    <scope>NUCLEOTIDE SEQUENCE [LARGE SCALE GENOMIC DNA]</scope>
    <source>
        <strain evidence="10">Derp</strain>
    </source>
</reference>
<feature type="domain" description="Thyroglobulin type-1" evidence="9">
    <location>
        <begin position="384"/>
        <end position="452"/>
    </location>
</feature>
<comment type="subcellular location">
    <subcellularLocation>
        <location evidence="1">Secreted</location>
    </subcellularLocation>
</comment>
<protein>
    <submittedName>
        <fullName evidence="10">SPARC- modular calcium-binding protein 1</fullName>
    </submittedName>
</protein>
<dbReference type="CDD" id="cd00191">
    <property type="entry name" value="TY"/>
    <property type="match status" value="2"/>
</dbReference>
<accession>A0ABQ8JLA4</accession>
<keyword evidence="5 6" id="KW-1015">Disulfide bond</keyword>
<dbReference type="Pfam" id="PF00086">
    <property type="entry name" value="Thyroglobulin_1"/>
    <property type="match status" value="2"/>
</dbReference>
<dbReference type="InterPro" id="IPR018247">
    <property type="entry name" value="EF_Hand_1_Ca_BS"/>
</dbReference>
<comment type="caution">
    <text evidence="10">The sequence shown here is derived from an EMBL/GenBank/DDBJ whole genome shotgun (WGS) entry which is preliminary data.</text>
</comment>
<gene>
    <name evidence="10" type="primary">SMOC1</name>
    <name evidence="10" type="ORF">DERP_003677</name>
</gene>
<dbReference type="InterPro" id="IPR036857">
    <property type="entry name" value="Thyroglobulin_1_sf"/>
</dbReference>
<comment type="caution">
    <text evidence="6">Lacks conserved residue(s) required for the propagation of feature annotation.</text>
</comment>
<dbReference type="PROSITE" id="PS00484">
    <property type="entry name" value="THYROGLOBULIN_1_1"/>
    <property type="match status" value="2"/>
</dbReference>
<feature type="compositionally biased region" description="Low complexity" evidence="7">
    <location>
        <begin position="106"/>
        <end position="133"/>
    </location>
</feature>
<feature type="region of interest" description="Disordered" evidence="7">
    <location>
        <begin position="365"/>
        <end position="388"/>
    </location>
</feature>
<evidence type="ECO:0000313" key="10">
    <source>
        <dbReference type="EMBL" id="KAH9423398.1"/>
    </source>
</evidence>
<evidence type="ECO:0000256" key="2">
    <source>
        <dbReference type="ARBA" id="ARBA00022525"/>
    </source>
</evidence>
<dbReference type="SMART" id="SM00211">
    <property type="entry name" value="TY"/>
    <property type="match status" value="2"/>
</dbReference>
<feature type="region of interest" description="Disordered" evidence="7">
    <location>
        <begin position="320"/>
        <end position="339"/>
    </location>
</feature>
<feature type="region of interest" description="Disordered" evidence="7">
    <location>
        <begin position="106"/>
        <end position="145"/>
    </location>
</feature>
<feature type="domain" description="Thyroglobulin type-1" evidence="9">
    <location>
        <begin position="39"/>
        <end position="99"/>
    </location>
</feature>
<evidence type="ECO:0000256" key="3">
    <source>
        <dbReference type="ARBA" id="ARBA00022737"/>
    </source>
</evidence>
<dbReference type="PANTHER" id="PTHR12352:SF3">
    <property type="entry name" value="NIDOGEN-2"/>
    <property type="match status" value="1"/>
</dbReference>
<feature type="disulfide bond" evidence="6">
    <location>
        <begin position="69"/>
        <end position="76"/>
    </location>
</feature>
<keyword evidence="4" id="KW-0106">Calcium</keyword>
<dbReference type="Pfam" id="PF23564">
    <property type="entry name" value="EF-hand_FSTL1"/>
    <property type="match status" value="1"/>
</dbReference>
<keyword evidence="8" id="KW-0472">Membrane</keyword>